<dbReference type="GO" id="GO:0015074">
    <property type="term" value="P:DNA integration"/>
    <property type="evidence" value="ECO:0007669"/>
    <property type="project" value="InterPro"/>
</dbReference>
<proteinExistence type="predicted"/>
<dbReference type="InterPro" id="IPR041373">
    <property type="entry name" value="RT_RNaseH"/>
</dbReference>
<dbReference type="Proteomes" id="UP000596742">
    <property type="component" value="Unassembled WGS sequence"/>
</dbReference>
<dbReference type="GO" id="GO:0003676">
    <property type="term" value="F:nucleic acid binding"/>
    <property type="evidence" value="ECO:0007669"/>
    <property type="project" value="InterPro"/>
</dbReference>
<dbReference type="PANTHER" id="PTHR37984:SF7">
    <property type="entry name" value="INTEGRASE CATALYTIC DOMAIN-CONTAINING PROTEIN"/>
    <property type="match status" value="1"/>
</dbReference>
<comment type="caution">
    <text evidence="9">The sequence shown here is derived from an EMBL/GenBank/DDBJ whole genome shotgun (WGS) entry which is preliminary data.</text>
</comment>
<keyword evidence="6" id="KW-0695">RNA-directed DNA polymerase</keyword>
<evidence type="ECO:0000259" key="8">
    <source>
        <dbReference type="PROSITE" id="PS50994"/>
    </source>
</evidence>
<evidence type="ECO:0000256" key="7">
    <source>
        <dbReference type="SAM" id="MobiDB-lite"/>
    </source>
</evidence>
<dbReference type="EMBL" id="UYJE01005711">
    <property type="protein sequence ID" value="VDI39663.1"/>
    <property type="molecule type" value="Genomic_DNA"/>
</dbReference>
<feature type="domain" description="Integrase catalytic" evidence="8">
    <location>
        <begin position="296"/>
        <end position="454"/>
    </location>
</feature>
<dbReference type="InterPro" id="IPR012337">
    <property type="entry name" value="RNaseH-like_sf"/>
</dbReference>
<evidence type="ECO:0000256" key="4">
    <source>
        <dbReference type="ARBA" id="ARBA00022759"/>
    </source>
</evidence>
<reference evidence="9" key="1">
    <citation type="submission" date="2018-11" db="EMBL/GenBank/DDBJ databases">
        <authorList>
            <person name="Alioto T."/>
            <person name="Alioto T."/>
        </authorList>
    </citation>
    <scope>NUCLEOTIDE SEQUENCE</scope>
</reference>
<keyword evidence="4" id="KW-0255">Endonuclease</keyword>
<evidence type="ECO:0000256" key="3">
    <source>
        <dbReference type="ARBA" id="ARBA00022722"/>
    </source>
</evidence>
<dbReference type="GO" id="GO:0003964">
    <property type="term" value="F:RNA-directed DNA polymerase activity"/>
    <property type="evidence" value="ECO:0007669"/>
    <property type="project" value="UniProtKB-KW"/>
</dbReference>
<dbReference type="SUPFAM" id="SSF53098">
    <property type="entry name" value="Ribonuclease H-like"/>
    <property type="match status" value="1"/>
</dbReference>
<dbReference type="Pfam" id="PF00665">
    <property type="entry name" value="rve"/>
    <property type="match status" value="1"/>
</dbReference>
<evidence type="ECO:0000256" key="1">
    <source>
        <dbReference type="ARBA" id="ARBA00022679"/>
    </source>
</evidence>
<accession>A0A8B6EVD0</accession>
<keyword evidence="1" id="KW-0808">Transferase</keyword>
<dbReference type="InterPro" id="IPR001584">
    <property type="entry name" value="Integrase_cat-core"/>
</dbReference>
<gene>
    <name evidence="9" type="ORF">MGAL_10B092912</name>
</gene>
<dbReference type="InterPro" id="IPR050951">
    <property type="entry name" value="Retrovirus_Pol_polyprotein"/>
</dbReference>
<keyword evidence="2" id="KW-0548">Nucleotidyltransferase</keyword>
<dbReference type="InterPro" id="IPR043502">
    <property type="entry name" value="DNA/RNA_pol_sf"/>
</dbReference>
<keyword evidence="10" id="KW-1185">Reference proteome</keyword>
<dbReference type="Pfam" id="PF17917">
    <property type="entry name" value="RT_RNaseH"/>
    <property type="match status" value="1"/>
</dbReference>
<dbReference type="PROSITE" id="PS50994">
    <property type="entry name" value="INTEGRASE"/>
    <property type="match status" value="1"/>
</dbReference>
<evidence type="ECO:0000256" key="2">
    <source>
        <dbReference type="ARBA" id="ARBA00022695"/>
    </source>
</evidence>
<sequence>MADKMLPFRQLLKSGTPFFWDEHINKLFEESKAAIISEIEEGVRIFDKSKPTCLATDWSKTGIGFWLFQKHCSCKGSEPFCCNTGWRITLVGSRFTHPAESRYAPVEGEALAVVDALDKARYFVLGCDDLIIAVDHKPLLKIFSDRSLEDISNSRLRNLKEKTLRYRFRMIHVPGVKHHAADGVSRHPTGDPEKLILSDDIAAIRNSTMSLPPATSFLSDIHHTDLESDATEIDNSVFISAVSSLDSLAVKSVTWDRVRTATASDDNMNELINLIESAQRAGCNHCNRIAPSNPSAPPTPLMSPDYQFQCVCSDFFQYKGICYLVIVDRYSNWPIVERSSNGAAGLITCLRRTFVTFGIPDELASDGGPEFTSTATRQFLRDWGVHHRLSSVSFPHSNCRAEVGVKTVKRMIADNTGSKGDLDTDAFQRAMLQYRNTPDRDTKLSPAMCVFGHPIRDFIPIPPGRYSPHNTWRETLDAREEALKNRHIKQGERLSEHTKRLPQLATGDCVRIQNQIGHYPLKWDKTGIIIEVRQFDQYAVKVDGSGRVTNFTQQEVSQETTSDSKDSSTPEFTDSQDLPSEQKLHILETPKTGLSSFKSPRVENTHPERRRLEFTETPLENQGTQPTTNTPPAWHSDYSMD</sequence>
<dbReference type="SUPFAM" id="SSF56672">
    <property type="entry name" value="DNA/RNA polymerases"/>
    <property type="match status" value="1"/>
</dbReference>
<dbReference type="PANTHER" id="PTHR37984">
    <property type="entry name" value="PROTEIN CBG26694"/>
    <property type="match status" value="1"/>
</dbReference>
<feature type="compositionally biased region" description="Low complexity" evidence="7">
    <location>
        <begin position="621"/>
        <end position="632"/>
    </location>
</feature>
<feature type="region of interest" description="Disordered" evidence="7">
    <location>
        <begin position="553"/>
        <end position="641"/>
    </location>
</feature>
<dbReference type="OrthoDB" id="6133941at2759"/>
<evidence type="ECO:0000313" key="10">
    <source>
        <dbReference type="Proteomes" id="UP000596742"/>
    </source>
</evidence>
<evidence type="ECO:0000313" key="9">
    <source>
        <dbReference type="EMBL" id="VDI39663.1"/>
    </source>
</evidence>
<dbReference type="AlphaFoldDB" id="A0A8B6EVD0"/>
<organism evidence="9 10">
    <name type="scientific">Mytilus galloprovincialis</name>
    <name type="common">Mediterranean mussel</name>
    <dbReference type="NCBI Taxonomy" id="29158"/>
    <lineage>
        <taxon>Eukaryota</taxon>
        <taxon>Metazoa</taxon>
        <taxon>Spiralia</taxon>
        <taxon>Lophotrochozoa</taxon>
        <taxon>Mollusca</taxon>
        <taxon>Bivalvia</taxon>
        <taxon>Autobranchia</taxon>
        <taxon>Pteriomorphia</taxon>
        <taxon>Mytilida</taxon>
        <taxon>Mytiloidea</taxon>
        <taxon>Mytilidae</taxon>
        <taxon>Mytilinae</taxon>
        <taxon>Mytilus</taxon>
    </lineage>
</organism>
<evidence type="ECO:0000256" key="6">
    <source>
        <dbReference type="ARBA" id="ARBA00022918"/>
    </source>
</evidence>
<dbReference type="InterPro" id="IPR036397">
    <property type="entry name" value="RNaseH_sf"/>
</dbReference>
<protein>
    <recommendedName>
        <fullName evidence="8">Integrase catalytic domain-containing protein</fullName>
    </recommendedName>
</protein>
<dbReference type="GO" id="GO:0004519">
    <property type="term" value="F:endonuclease activity"/>
    <property type="evidence" value="ECO:0007669"/>
    <property type="project" value="UniProtKB-KW"/>
</dbReference>
<feature type="compositionally biased region" description="Polar residues" evidence="7">
    <location>
        <begin position="569"/>
        <end position="579"/>
    </location>
</feature>
<dbReference type="Gene3D" id="3.30.420.10">
    <property type="entry name" value="Ribonuclease H-like superfamily/Ribonuclease H"/>
    <property type="match status" value="1"/>
</dbReference>
<dbReference type="GO" id="GO:0016787">
    <property type="term" value="F:hydrolase activity"/>
    <property type="evidence" value="ECO:0007669"/>
    <property type="project" value="UniProtKB-KW"/>
</dbReference>
<feature type="compositionally biased region" description="Basic and acidic residues" evidence="7">
    <location>
        <begin position="600"/>
        <end position="614"/>
    </location>
</feature>
<evidence type="ECO:0000256" key="5">
    <source>
        <dbReference type="ARBA" id="ARBA00022801"/>
    </source>
</evidence>
<name>A0A8B6EVD0_MYTGA</name>
<keyword evidence="5" id="KW-0378">Hydrolase</keyword>
<keyword evidence="3" id="KW-0540">Nuclease</keyword>
<dbReference type="FunFam" id="3.30.420.10:FF:000493">
    <property type="match status" value="1"/>
</dbReference>